<name>A0A5N4AFF1_PHOPY</name>
<dbReference type="AlphaFoldDB" id="A0A5N4AFF1"/>
<dbReference type="PANTHER" id="PTHR22146:SF17">
    <property type="entry name" value="PROTEIN FAM166B-LIKE PROTEIN"/>
    <property type="match status" value="1"/>
</dbReference>
<keyword evidence="8" id="KW-1185">Reference proteome</keyword>
<evidence type="ECO:0000256" key="4">
    <source>
        <dbReference type="ARBA" id="ARBA00023273"/>
    </source>
</evidence>
<keyword evidence="2" id="KW-0963">Cytoplasm</keyword>
<evidence type="ECO:0000313" key="8">
    <source>
        <dbReference type="Proteomes" id="UP000327044"/>
    </source>
</evidence>
<organism evidence="7 8">
    <name type="scientific">Photinus pyralis</name>
    <name type="common">Common eastern firefly</name>
    <name type="synonym">Lampyris pyralis</name>
    <dbReference type="NCBI Taxonomy" id="7054"/>
    <lineage>
        <taxon>Eukaryota</taxon>
        <taxon>Metazoa</taxon>
        <taxon>Ecdysozoa</taxon>
        <taxon>Arthropoda</taxon>
        <taxon>Hexapoda</taxon>
        <taxon>Insecta</taxon>
        <taxon>Pterygota</taxon>
        <taxon>Neoptera</taxon>
        <taxon>Endopterygota</taxon>
        <taxon>Coleoptera</taxon>
        <taxon>Polyphaga</taxon>
        <taxon>Elateriformia</taxon>
        <taxon>Elateroidea</taxon>
        <taxon>Lampyridae</taxon>
        <taxon>Lampyrinae</taxon>
        <taxon>Photinus</taxon>
    </lineage>
</organism>
<keyword evidence="4" id="KW-0966">Cell projection</keyword>
<accession>A0A5N4AFF1</accession>
<proteinExistence type="inferred from homology"/>
<evidence type="ECO:0000256" key="1">
    <source>
        <dbReference type="ARBA" id="ARBA00004430"/>
    </source>
</evidence>
<keyword evidence="3" id="KW-0206">Cytoskeleton</keyword>
<dbReference type="InterPro" id="IPR018902">
    <property type="entry name" value="CMI2A-C-like_dom"/>
</dbReference>
<comment type="caution">
    <text evidence="7">The sequence shown here is derived from an EMBL/GenBank/DDBJ whole genome shotgun (WGS) entry which is preliminary data.</text>
</comment>
<comment type="subcellular location">
    <subcellularLocation>
        <location evidence="1">Cytoplasm</location>
        <location evidence="1">Cytoskeleton</location>
        <location evidence="1">Cilium axoneme</location>
    </subcellularLocation>
</comment>
<dbReference type="GO" id="GO:0015630">
    <property type="term" value="C:microtubule cytoskeleton"/>
    <property type="evidence" value="ECO:0007669"/>
    <property type="project" value="UniProtKB-ARBA"/>
</dbReference>
<evidence type="ECO:0000313" key="7">
    <source>
        <dbReference type="EMBL" id="KAB0796047.1"/>
    </source>
</evidence>
<evidence type="ECO:0000256" key="5">
    <source>
        <dbReference type="ARBA" id="ARBA00035661"/>
    </source>
</evidence>
<comment type="similarity">
    <text evidence="5">Belongs to the CIMIP2 family.</text>
</comment>
<dbReference type="GO" id="GO:0005930">
    <property type="term" value="C:axoneme"/>
    <property type="evidence" value="ECO:0007669"/>
    <property type="project" value="UniProtKB-SubCell"/>
</dbReference>
<sequence length="295" mass="34249">MSYKAIWKNEKKQPNEREDRLLEWYGEQLSNPVEEWEGNRYTGHCPTLRFQYGKPYGTETKEILHDLRDKEIFNEVQRHRYREDDARKIALVPISRAKDQAKDYALDPLNRSPKYILGYTGFIPTLNFRYGKSFGRTADDSMADFTDSQSRLREKRAEMQSLFRTQSAPRMVSIRNRDEVTRSLTNYETLGKFNGREISPDHPPIAGYTGHIPRVKGTEASLSKRYNTVVKRGLALLREERLKKEELLKTSYKINEIISEATLTAIVECGKEYLEIGMDLGEIIKKDKLATAGRN</sequence>
<reference evidence="7 8" key="1">
    <citation type="journal article" date="2018" name="Elife">
        <title>Firefly genomes illuminate parallel origins of bioluminescence in beetles.</title>
        <authorList>
            <person name="Fallon T.R."/>
            <person name="Lower S.E."/>
            <person name="Chang C.H."/>
            <person name="Bessho-Uehara M."/>
            <person name="Martin G.J."/>
            <person name="Bewick A.J."/>
            <person name="Behringer M."/>
            <person name="Debat H.J."/>
            <person name="Wong I."/>
            <person name="Day J.C."/>
            <person name="Suvorov A."/>
            <person name="Silva C.J."/>
            <person name="Stanger-Hall K.F."/>
            <person name="Hall D.W."/>
            <person name="Schmitz R.J."/>
            <person name="Nelson D.R."/>
            <person name="Lewis S.M."/>
            <person name="Shigenobu S."/>
            <person name="Bybee S.M."/>
            <person name="Larracuente A.M."/>
            <person name="Oba Y."/>
            <person name="Weng J.K."/>
        </authorList>
    </citation>
    <scope>NUCLEOTIDE SEQUENCE [LARGE SCALE GENOMIC DNA]</scope>
    <source>
        <strain evidence="7">1611_PpyrPB1</strain>
        <tissue evidence="7">Whole body</tissue>
    </source>
</reference>
<dbReference type="Proteomes" id="UP000327044">
    <property type="component" value="Unassembled WGS sequence"/>
</dbReference>
<dbReference type="InParanoid" id="A0A5N4AFF1"/>
<evidence type="ECO:0000259" key="6">
    <source>
        <dbReference type="Pfam" id="PF10629"/>
    </source>
</evidence>
<dbReference type="EMBL" id="VVIM01000007">
    <property type="protein sequence ID" value="KAB0796047.1"/>
    <property type="molecule type" value="Genomic_DNA"/>
</dbReference>
<evidence type="ECO:0000256" key="2">
    <source>
        <dbReference type="ARBA" id="ARBA00022490"/>
    </source>
</evidence>
<feature type="domain" description="Ciliary microtubule inner protein 2A-C-like" evidence="6">
    <location>
        <begin position="113"/>
        <end position="157"/>
    </location>
</feature>
<dbReference type="Pfam" id="PF10629">
    <property type="entry name" value="CMI2B-like"/>
    <property type="match status" value="2"/>
</dbReference>
<feature type="domain" description="Ciliary microtubule inner protein 2A-C-like" evidence="6">
    <location>
        <begin position="41"/>
        <end position="74"/>
    </location>
</feature>
<dbReference type="PANTHER" id="PTHR22146">
    <property type="entry name" value="CAT EYE SYNDROME CRITICAL REGION PROTEIN 6"/>
    <property type="match status" value="1"/>
</dbReference>
<evidence type="ECO:0000256" key="3">
    <source>
        <dbReference type="ARBA" id="ARBA00023212"/>
    </source>
</evidence>
<gene>
    <name evidence="7" type="ORF">PPYR_10108</name>
</gene>
<protein>
    <recommendedName>
        <fullName evidence="6">Ciliary microtubule inner protein 2A-C-like domain-containing protein</fullName>
    </recommendedName>
</protein>